<comment type="subcellular location">
    <subcellularLocation>
        <location evidence="2">Membrane</location>
        <topology evidence="2">Multi-pass membrane protein</topology>
    </subcellularLocation>
</comment>
<keyword evidence="12" id="KW-0472">Membrane</keyword>
<dbReference type="EC" id="2.7.13.3" evidence="3"/>
<dbReference type="Pfam" id="PF00512">
    <property type="entry name" value="HisKA"/>
    <property type="match status" value="1"/>
</dbReference>
<gene>
    <name evidence="14" type="ORF">GCM10008013_41520</name>
</gene>
<accession>A0ABQ1YT97</accession>
<evidence type="ECO:0000256" key="4">
    <source>
        <dbReference type="ARBA" id="ARBA00022553"/>
    </source>
</evidence>
<dbReference type="SUPFAM" id="SSF55874">
    <property type="entry name" value="ATPase domain of HSP90 chaperone/DNA topoisomerase II/histidine kinase"/>
    <property type="match status" value="1"/>
</dbReference>
<reference evidence="15" key="1">
    <citation type="journal article" date="2019" name="Int. J. Syst. Evol. Microbiol.">
        <title>The Global Catalogue of Microorganisms (GCM) 10K type strain sequencing project: providing services to taxonomists for standard genome sequencing and annotation.</title>
        <authorList>
            <consortium name="The Broad Institute Genomics Platform"/>
            <consortium name="The Broad Institute Genome Sequencing Center for Infectious Disease"/>
            <person name="Wu L."/>
            <person name="Ma J."/>
        </authorList>
    </citation>
    <scope>NUCLEOTIDE SEQUENCE [LARGE SCALE GENOMIC DNA]</scope>
    <source>
        <strain evidence="15">CGMCC 1.12769</strain>
    </source>
</reference>
<dbReference type="InterPro" id="IPR050398">
    <property type="entry name" value="HssS/ArlS-like"/>
</dbReference>
<dbReference type="InterPro" id="IPR005467">
    <property type="entry name" value="His_kinase_dom"/>
</dbReference>
<name>A0ABQ1YT97_9BACL</name>
<evidence type="ECO:0000256" key="2">
    <source>
        <dbReference type="ARBA" id="ARBA00004141"/>
    </source>
</evidence>
<evidence type="ECO:0000313" key="14">
    <source>
        <dbReference type="EMBL" id="GGH35289.1"/>
    </source>
</evidence>
<feature type="domain" description="Histidine kinase" evidence="13">
    <location>
        <begin position="28"/>
        <end position="159"/>
    </location>
</feature>
<evidence type="ECO:0000256" key="3">
    <source>
        <dbReference type="ARBA" id="ARBA00012438"/>
    </source>
</evidence>
<dbReference type="SUPFAM" id="SSF47384">
    <property type="entry name" value="Homodimeric domain of signal transducing histidine kinase"/>
    <property type="match status" value="1"/>
</dbReference>
<protein>
    <recommendedName>
        <fullName evidence="3">histidine kinase</fullName>
        <ecNumber evidence="3">2.7.13.3</ecNumber>
    </recommendedName>
</protein>
<keyword evidence="4" id="KW-0597">Phosphoprotein</keyword>
<keyword evidence="7" id="KW-0547">Nucleotide-binding</keyword>
<dbReference type="InterPro" id="IPR036097">
    <property type="entry name" value="HisK_dim/P_sf"/>
</dbReference>
<evidence type="ECO:0000256" key="7">
    <source>
        <dbReference type="ARBA" id="ARBA00022741"/>
    </source>
</evidence>
<dbReference type="SMART" id="SM00388">
    <property type="entry name" value="HisKA"/>
    <property type="match status" value="1"/>
</dbReference>
<evidence type="ECO:0000256" key="5">
    <source>
        <dbReference type="ARBA" id="ARBA00022679"/>
    </source>
</evidence>
<keyword evidence="6" id="KW-0812">Transmembrane</keyword>
<organism evidence="14 15">
    <name type="scientific">Paenibacillus segetis</name>
    <dbReference type="NCBI Taxonomy" id="1325360"/>
    <lineage>
        <taxon>Bacteria</taxon>
        <taxon>Bacillati</taxon>
        <taxon>Bacillota</taxon>
        <taxon>Bacilli</taxon>
        <taxon>Bacillales</taxon>
        <taxon>Paenibacillaceae</taxon>
        <taxon>Paenibacillus</taxon>
    </lineage>
</organism>
<evidence type="ECO:0000256" key="1">
    <source>
        <dbReference type="ARBA" id="ARBA00000085"/>
    </source>
</evidence>
<evidence type="ECO:0000256" key="12">
    <source>
        <dbReference type="ARBA" id="ARBA00023136"/>
    </source>
</evidence>
<dbReference type="PROSITE" id="PS50109">
    <property type="entry name" value="HIS_KIN"/>
    <property type="match status" value="1"/>
</dbReference>
<evidence type="ECO:0000256" key="9">
    <source>
        <dbReference type="ARBA" id="ARBA00022840"/>
    </source>
</evidence>
<dbReference type="Gene3D" id="3.30.565.10">
    <property type="entry name" value="Histidine kinase-like ATPase, C-terminal domain"/>
    <property type="match status" value="1"/>
</dbReference>
<sequence>MEEVSINLNKMIRTLSGIETLRNDLINNFSHEFKTPIGSICGFAQMLKKDTLSEKEKREYIDAVIEESEQLASLIGSVLTLAKYENLEFMMDKTSFRLDEQVRNTIILMELEWSEKNITVNTHLDETVYNGNEDMTNQIWDNLLDNAIKFSHENGLINIIVFLMIIQTALSHLLSGGIHISSVAVLYQNGQEKRCISIKLYRNC</sequence>
<evidence type="ECO:0000256" key="11">
    <source>
        <dbReference type="ARBA" id="ARBA00023012"/>
    </source>
</evidence>
<comment type="catalytic activity">
    <reaction evidence="1">
        <text>ATP + protein L-histidine = ADP + protein N-phospho-L-histidine.</text>
        <dbReference type="EC" id="2.7.13.3"/>
    </reaction>
</comment>
<evidence type="ECO:0000256" key="8">
    <source>
        <dbReference type="ARBA" id="ARBA00022777"/>
    </source>
</evidence>
<dbReference type="InterPro" id="IPR003661">
    <property type="entry name" value="HisK_dim/P_dom"/>
</dbReference>
<comment type="caution">
    <text evidence="14">The sequence shown here is derived from an EMBL/GenBank/DDBJ whole genome shotgun (WGS) entry which is preliminary data.</text>
</comment>
<dbReference type="Proteomes" id="UP000659344">
    <property type="component" value="Unassembled WGS sequence"/>
</dbReference>
<keyword evidence="8" id="KW-0418">Kinase</keyword>
<dbReference type="Gene3D" id="1.10.287.130">
    <property type="match status" value="1"/>
</dbReference>
<keyword evidence="10" id="KW-1133">Transmembrane helix</keyword>
<keyword evidence="9" id="KW-0067">ATP-binding</keyword>
<keyword evidence="15" id="KW-1185">Reference proteome</keyword>
<keyword evidence="5" id="KW-0808">Transferase</keyword>
<evidence type="ECO:0000313" key="15">
    <source>
        <dbReference type="Proteomes" id="UP000659344"/>
    </source>
</evidence>
<dbReference type="EMBL" id="BMFT01000003">
    <property type="protein sequence ID" value="GGH35289.1"/>
    <property type="molecule type" value="Genomic_DNA"/>
</dbReference>
<evidence type="ECO:0000256" key="10">
    <source>
        <dbReference type="ARBA" id="ARBA00022989"/>
    </source>
</evidence>
<dbReference type="PANTHER" id="PTHR45528:SF11">
    <property type="entry name" value="HISTIDINE KINASE"/>
    <property type="match status" value="1"/>
</dbReference>
<keyword evidence="11" id="KW-0902">Two-component regulatory system</keyword>
<evidence type="ECO:0000259" key="13">
    <source>
        <dbReference type="PROSITE" id="PS50109"/>
    </source>
</evidence>
<proteinExistence type="predicted"/>
<dbReference type="InterPro" id="IPR036890">
    <property type="entry name" value="HATPase_C_sf"/>
</dbReference>
<evidence type="ECO:0000256" key="6">
    <source>
        <dbReference type="ARBA" id="ARBA00022692"/>
    </source>
</evidence>
<dbReference type="CDD" id="cd00082">
    <property type="entry name" value="HisKA"/>
    <property type="match status" value="1"/>
</dbReference>
<dbReference type="PANTHER" id="PTHR45528">
    <property type="entry name" value="SENSOR HISTIDINE KINASE CPXA"/>
    <property type="match status" value="1"/>
</dbReference>